<dbReference type="EMBL" id="BNAU01000001">
    <property type="protein sequence ID" value="GHE77510.1"/>
    <property type="molecule type" value="Genomic_DNA"/>
</dbReference>
<name>A0ABQ3IBQ7_9PSEU</name>
<dbReference type="RefSeq" id="WP_229874036.1">
    <property type="nucleotide sequence ID" value="NZ_BNAU01000001.1"/>
</dbReference>
<reference evidence="2" key="1">
    <citation type="journal article" date="2019" name="Int. J. Syst. Evol. Microbiol.">
        <title>The Global Catalogue of Microorganisms (GCM) 10K type strain sequencing project: providing services to taxonomists for standard genome sequencing and annotation.</title>
        <authorList>
            <consortium name="The Broad Institute Genomics Platform"/>
            <consortium name="The Broad Institute Genome Sequencing Center for Infectious Disease"/>
            <person name="Wu L."/>
            <person name="Ma J."/>
        </authorList>
    </citation>
    <scope>NUCLEOTIDE SEQUENCE [LARGE SCALE GENOMIC DNA]</scope>
    <source>
        <strain evidence="2">CGMCC 4.7677</strain>
    </source>
</reference>
<accession>A0ABQ3IBQ7</accession>
<evidence type="ECO:0000313" key="1">
    <source>
        <dbReference type="EMBL" id="GHE77510.1"/>
    </source>
</evidence>
<sequence length="62" mass="6914">MCGGRPRAGAEGRGRTCTCFGPDCPEAIRHRLFGGTVMDYNARKEATIRAIYDRLFRAYGML</sequence>
<protein>
    <submittedName>
        <fullName evidence="1">Uncharacterized protein</fullName>
    </submittedName>
</protein>
<keyword evidence="2" id="KW-1185">Reference proteome</keyword>
<dbReference type="Proteomes" id="UP000605897">
    <property type="component" value="Unassembled WGS sequence"/>
</dbReference>
<gene>
    <name evidence="1" type="ORF">GCM10017786_03710</name>
</gene>
<comment type="caution">
    <text evidence="1">The sequence shown here is derived from an EMBL/GenBank/DDBJ whole genome shotgun (WGS) entry which is preliminary data.</text>
</comment>
<proteinExistence type="predicted"/>
<organism evidence="1 2">
    <name type="scientific">Amycolatopsis deserti</name>
    <dbReference type="NCBI Taxonomy" id="185696"/>
    <lineage>
        <taxon>Bacteria</taxon>
        <taxon>Bacillati</taxon>
        <taxon>Actinomycetota</taxon>
        <taxon>Actinomycetes</taxon>
        <taxon>Pseudonocardiales</taxon>
        <taxon>Pseudonocardiaceae</taxon>
        <taxon>Amycolatopsis</taxon>
    </lineage>
</organism>
<evidence type="ECO:0000313" key="2">
    <source>
        <dbReference type="Proteomes" id="UP000605897"/>
    </source>
</evidence>